<reference evidence="1 2" key="1">
    <citation type="submission" date="2015-11" db="EMBL/GenBank/DDBJ databases">
        <title>Genomic analysis of 38 Legionella species identifies large and diverse effector repertoires.</title>
        <authorList>
            <person name="Burstein D."/>
            <person name="Amaro F."/>
            <person name="Zusman T."/>
            <person name="Lifshitz Z."/>
            <person name="Cohen O."/>
            <person name="Gilbert J.A."/>
            <person name="Pupko T."/>
            <person name="Shuman H.A."/>
            <person name="Segal G."/>
        </authorList>
    </citation>
    <scope>NUCLEOTIDE SEQUENCE [LARGE SCALE GENOMIC DNA]</scope>
    <source>
        <strain evidence="1 2">ATCC 43878</strain>
    </source>
</reference>
<proteinExistence type="predicted"/>
<dbReference type="AlphaFoldDB" id="A0A0W0SIJ3"/>
<dbReference type="Proteomes" id="UP000054742">
    <property type="component" value="Unassembled WGS sequence"/>
</dbReference>
<dbReference type="RefSeq" id="WP_058441796.1">
    <property type="nucleotide sequence ID" value="NZ_CAAAHU010000031.1"/>
</dbReference>
<sequence length="197" mass="22548">MKELINALEQNIAQTEISLSVGKVTQAKQDLAKAALKLQKLIEVSPNCSNTSELIEKFKATSVKHIFAYVYSLSDALNTAIAQKNFLQAKKLYNNILDELNFLTEEYSHAVKESQHRSSTFIDFPKNYKYLALYAQQSLEKYHSEFILETMCVNFSNALNFTETQEKFGMNRHRTFSHSMASVNQHAESNEFNPLFS</sequence>
<evidence type="ECO:0000313" key="1">
    <source>
        <dbReference type="EMBL" id="KTC82989.1"/>
    </source>
</evidence>
<organism evidence="1 2">
    <name type="scientific">Legionella brunensis</name>
    <dbReference type="NCBI Taxonomy" id="29422"/>
    <lineage>
        <taxon>Bacteria</taxon>
        <taxon>Pseudomonadati</taxon>
        <taxon>Pseudomonadota</taxon>
        <taxon>Gammaproteobacteria</taxon>
        <taxon>Legionellales</taxon>
        <taxon>Legionellaceae</taxon>
        <taxon>Legionella</taxon>
    </lineage>
</organism>
<dbReference type="PATRIC" id="fig|29422.6.peg.1833"/>
<evidence type="ECO:0000313" key="2">
    <source>
        <dbReference type="Proteomes" id="UP000054742"/>
    </source>
</evidence>
<dbReference type="OrthoDB" id="5654107at2"/>
<protein>
    <submittedName>
        <fullName evidence="1">Uncharacterized protein</fullName>
    </submittedName>
</protein>
<dbReference type="EMBL" id="LNXV01000019">
    <property type="protein sequence ID" value="KTC82989.1"/>
    <property type="molecule type" value="Genomic_DNA"/>
</dbReference>
<keyword evidence="2" id="KW-1185">Reference proteome</keyword>
<name>A0A0W0SIJ3_9GAMM</name>
<accession>A0A0W0SIJ3</accession>
<gene>
    <name evidence="1" type="ORF">Lbru_1727</name>
</gene>
<comment type="caution">
    <text evidence="1">The sequence shown here is derived from an EMBL/GenBank/DDBJ whole genome shotgun (WGS) entry which is preliminary data.</text>
</comment>